<evidence type="ECO:0000259" key="1">
    <source>
        <dbReference type="Pfam" id="PF18737"/>
    </source>
</evidence>
<gene>
    <name evidence="2" type="ORF">SAMN04490188_1791</name>
</gene>
<proteinExistence type="predicted"/>
<evidence type="ECO:0000313" key="2">
    <source>
        <dbReference type="EMBL" id="SED86823.1"/>
    </source>
</evidence>
<keyword evidence="3" id="KW-1185">Reference proteome</keyword>
<dbReference type="Pfam" id="PF18737">
    <property type="entry name" value="HEPN_MAE_28990"/>
    <property type="match status" value="1"/>
</dbReference>
<organism evidence="2 3">
    <name type="scientific">Pseudomonas kilonensis</name>
    <dbReference type="NCBI Taxonomy" id="132476"/>
    <lineage>
        <taxon>Bacteria</taxon>
        <taxon>Pseudomonadati</taxon>
        <taxon>Pseudomonadota</taxon>
        <taxon>Gammaproteobacteria</taxon>
        <taxon>Pseudomonadales</taxon>
        <taxon>Pseudomonadaceae</taxon>
        <taxon>Pseudomonas</taxon>
    </lineage>
</organism>
<name>A0ABY0YQV4_9PSED</name>
<reference evidence="2 3" key="1">
    <citation type="submission" date="2016-10" db="EMBL/GenBank/DDBJ databases">
        <authorList>
            <person name="Varghese N."/>
            <person name="Submissions S."/>
        </authorList>
    </citation>
    <scope>NUCLEOTIDE SEQUENCE [LARGE SCALE GENOMIC DNA]</scope>
    <source>
        <strain evidence="2 3">BS3780</strain>
    </source>
</reference>
<comment type="caution">
    <text evidence="2">The sequence shown here is derived from an EMBL/GenBank/DDBJ whole genome shotgun (WGS) entry which is preliminary data.</text>
</comment>
<dbReference type="EMBL" id="FNTT01000002">
    <property type="protein sequence ID" value="SED86823.1"/>
    <property type="molecule type" value="Genomic_DNA"/>
</dbReference>
<protein>
    <recommendedName>
        <fullName evidence="1">MAE-28990/MAE-18760-like HEPN domain-containing protein</fullName>
    </recommendedName>
</protein>
<dbReference type="Proteomes" id="UP000183915">
    <property type="component" value="Unassembled WGS sequence"/>
</dbReference>
<evidence type="ECO:0000313" key="3">
    <source>
        <dbReference type="Proteomes" id="UP000183915"/>
    </source>
</evidence>
<dbReference type="InterPro" id="IPR040788">
    <property type="entry name" value="HEPN_MAE_28990"/>
</dbReference>
<accession>A0ABY0YQV4</accession>
<feature type="domain" description="MAE-28990/MAE-18760-like HEPN" evidence="1">
    <location>
        <begin position="10"/>
        <end position="232"/>
    </location>
</feature>
<sequence>MLKAREVYETRVEEIDIYFDFLFKVVDRSAQLSLALPFGEGAPGERELVHINSSLIDTLKANGFLLLYNIVEASVRQVLQAIRNDMQKYGHHFDDLHDDLQHHFATLMKDDDIRGRIRKQRMDGRPPLAVAIINAGFEANKIGGNVHYGELEKLAKKFGFNPGKDPYLKEYNLAPLLEVKNRRNDLAHGSLAFLACGSNVTIDQIMAIKVSVVDYLGVLLDNIEVYLSKKGYLATPPGAA</sequence>